<name>A0ABU4JXZ3_9CLOT</name>
<dbReference type="SUPFAM" id="SSF56954">
    <property type="entry name" value="Outer membrane efflux proteins (OEP)"/>
    <property type="match status" value="1"/>
</dbReference>
<accession>A0ABU4JXZ3</accession>
<comment type="caution">
    <text evidence="7">The sequence shown here is derived from an EMBL/GenBank/DDBJ whole genome shotgun (WGS) entry which is preliminary data.</text>
</comment>
<dbReference type="Proteomes" id="UP001281656">
    <property type="component" value="Unassembled WGS sequence"/>
</dbReference>
<evidence type="ECO:0000256" key="2">
    <source>
        <dbReference type="SAM" id="MobiDB-lite"/>
    </source>
</evidence>
<dbReference type="Gene3D" id="1.10.287.470">
    <property type="entry name" value="Helix hairpin bin"/>
    <property type="match status" value="1"/>
</dbReference>
<dbReference type="Gene3D" id="2.40.30.170">
    <property type="match status" value="1"/>
</dbReference>
<protein>
    <submittedName>
        <fullName evidence="7">Efflux RND transporter periplasmic adaptor subunit</fullName>
    </submittedName>
</protein>
<keyword evidence="8" id="KW-1185">Reference proteome</keyword>
<dbReference type="EMBL" id="JARUJP010000036">
    <property type="protein sequence ID" value="MDW8803027.1"/>
    <property type="molecule type" value="Genomic_DNA"/>
</dbReference>
<dbReference type="RefSeq" id="WP_318799223.1">
    <property type="nucleotide sequence ID" value="NZ_JARUJP010000036.1"/>
</dbReference>
<dbReference type="InterPro" id="IPR058625">
    <property type="entry name" value="MdtA-like_BSH"/>
</dbReference>
<gene>
    <name evidence="7" type="ORF">P8V03_17970</name>
</gene>
<dbReference type="NCBIfam" id="TIGR01730">
    <property type="entry name" value="RND_mfp"/>
    <property type="match status" value="1"/>
</dbReference>
<reference evidence="7 8" key="1">
    <citation type="submission" date="2023-04" db="EMBL/GenBank/DDBJ databases">
        <title>Clostridium tannerae sp. nov., isolated from the fecal material of an alpaca.</title>
        <authorList>
            <person name="Miller S."/>
            <person name="Hendry M."/>
            <person name="King J."/>
            <person name="Sankaranarayanan K."/>
            <person name="Lawson P.A."/>
        </authorList>
    </citation>
    <scope>NUCLEOTIDE SEQUENCE [LARGE SCALE GENOMIC DNA]</scope>
    <source>
        <strain evidence="7 8">A1-XYC3</strain>
    </source>
</reference>
<dbReference type="Pfam" id="PF25917">
    <property type="entry name" value="BSH_RND"/>
    <property type="match status" value="1"/>
</dbReference>
<sequence>MLKGKKSLCMMIILVTACAAFAFKGIVLGGTKKSASTMTTNINKTSVKVVKASTDTMVNSTSFNASLEASEEGTISSKIGGKVIEVSFENGRTVSAGQALAKLDDTDIRNNIKSSEAQLTAAEAQLRSAESSASSSQIMIAKQQTNLETAQRNYYRTKALFDQGAVSKVEFEASESSLKLAQADLESAKASSQSSSLSTETQRANIQKSQTDLNTLRESLQNTTITAPTSGIISGKSITVGQYLSPGTVLGKVQNISFINAVIEVKESDLSYVKLGAMAKFKLSDKDSEEYDGVVKSIDGAADPISRVFKCRIQIDNKDGKLKPGVFGNIKIATDENKKAIMVPLKALAGSEGKYYVFVNNNGVAKKQNITVGEISEDTVEIKSGVQDGDSIIYTNVGTLQDGDAVKVAAE</sequence>
<evidence type="ECO:0000256" key="3">
    <source>
        <dbReference type="SAM" id="SignalP"/>
    </source>
</evidence>
<feature type="domain" description="Multidrug resistance protein MdtA-like barrel-sandwich hybrid" evidence="4">
    <location>
        <begin position="74"/>
        <end position="248"/>
    </location>
</feature>
<keyword evidence="3" id="KW-0732">Signal</keyword>
<dbReference type="Pfam" id="PF25989">
    <property type="entry name" value="YknX_C"/>
    <property type="match status" value="1"/>
</dbReference>
<evidence type="ECO:0000259" key="5">
    <source>
        <dbReference type="Pfam" id="PF25954"/>
    </source>
</evidence>
<dbReference type="InterPro" id="IPR058637">
    <property type="entry name" value="YknX-like_C"/>
</dbReference>
<feature type="domain" description="YknX-like C-terminal permuted SH3-like" evidence="6">
    <location>
        <begin position="341"/>
        <end position="408"/>
    </location>
</feature>
<feature type="region of interest" description="Disordered" evidence="2">
    <location>
        <begin position="191"/>
        <end position="210"/>
    </location>
</feature>
<evidence type="ECO:0000256" key="1">
    <source>
        <dbReference type="ARBA" id="ARBA00009477"/>
    </source>
</evidence>
<dbReference type="Gene3D" id="2.40.420.20">
    <property type="match status" value="1"/>
</dbReference>
<comment type="similarity">
    <text evidence="1">Belongs to the membrane fusion protein (MFP) (TC 8.A.1) family.</text>
</comment>
<dbReference type="Gene3D" id="2.40.50.100">
    <property type="match status" value="1"/>
</dbReference>
<evidence type="ECO:0000313" key="8">
    <source>
        <dbReference type="Proteomes" id="UP001281656"/>
    </source>
</evidence>
<feature type="domain" description="CusB-like beta-barrel" evidence="5">
    <location>
        <begin position="262"/>
        <end position="334"/>
    </location>
</feature>
<dbReference type="SUPFAM" id="SSF111369">
    <property type="entry name" value="HlyD-like secretion proteins"/>
    <property type="match status" value="2"/>
</dbReference>
<evidence type="ECO:0000259" key="4">
    <source>
        <dbReference type="Pfam" id="PF25917"/>
    </source>
</evidence>
<feature type="compositionally biased region" description="Low complexity" evidence="2">
    <location>
        <begin position="191"/>
        <end position="202"/>
    </location>
</feature>
<feature type="chain" id="PRO_5047061836" evidence="3">
    <location>
        <begin position="23"/>
        <end position="411"/>
    </location>
</feature>
<organism evidence="7 8">
    <name type="scientific">Clostridium tanneri</name>
    <dbReference type="NCBI Taxonomy" id="3037988"/>
    <lineage>
        <taxon>Bacteria</taxon>
        <taxon>Bacillati</taxon>
        <taxon>Bacillota</taxon>
        <taxon>Clostridia</taxon>
        <taxon>Eubacteriales</taxon>
        <taxon>Clostridiaceae</taxon>
        <taxon>Clostridium</taxon>
    </lineage>
</organism>
<feature type="signal peptide" evidence="3">
    <location>
        <begin position="1"/>
        <end position="22"/>
    </location>
</feature>
<dbReference type="PANTHER" id="PTHR30469:SF15">
    <property type="entry name" value="HLYD FAMILY OF SECRETION PROTEINS"/>
    <property type="match status" value="1"/>
</dbReference>
<dbReference type="InterPro" id="IPR058792">
    <property type="entry name" value="Beta-barrel_RND_2"/>
</dbReference>
<proteinExistence type="inferred from homology"/>
<evidence type="ECO:0000313" key="7">
    <source>
        <dbReference type="EMBL" id="MDW8803027.1"/>
    </source>
</evidence>
<dbReference type="PROSITE" id="PS51257">
    <property type="entry name" value="PROKAR_LIPOPROTEIN"/>
    <property type="match status" value="1"/>
</dbReference>
<dbReference type="Pfam" id="PF25954">
    <property type="entry name" value="Beta-barrel_RND_2"/>
    <property type="match status" value="1"/>
</dbReference>
<dbReference type="InterPro" id="IPR006143">
    <property type="entry name" value="RND_pump_MFP"/>
</dbReference>
<evidence type="ECO:0000259" key="6">
    <source>
        <dbReference type="Pfam" id="PF25989"/>
    </source>
</evidence>
<dbReference type="PANTHER" id="PTHR30469">
    <property type="entry name" value="MULTIDRUG RESISTANCE PROTEIN MDTA"/>
    <property type="match status" value="1"/>
</dbReference>